<gene>
    <name evidence="2" type="ORF">HGRIS_010738</name>
</gene>
<comment type="caution">
    <text evidence="2">The sequence shown here is derived from an EMBL/GenBank/DDBJ whole genome shotgun (WGS) entry which is preliminary data.</text>
</comment>
<feature type="region of interest" description="Disordered" evidence="1">
    <location>
        <begin position="163"/>
        <end position="191"/>
    </location>
</feature>
<feature type="compositionally biased region" description="Basic residues" evidence="1">
    <location>
        <begin position="181"/>
        <end position="191"/>
    </location>
</feature>
<feature type="compositionally biased region" description="Basic and acidic residues" evidence="1">
    <location>
        <begin position="1"/>
        <end position="11"/>
    </location>
</feature>
<evidence type="ECO:0000256" key="1">
    <source>
        <dbReference type="SAM" id="MobiDB-lite"/>
    </source>
</evidence>
<proteinExistence type="predicted"/>
<name>A0ABR3IXN3_9AGAR</name>
<feature type="region of interest" description="Disordered" evidence="1">
    <location>
        <begin position="1"/>
        <end position="39"/>
    </location>
</feature>
<accession>A0ABR3IXN3</accession>
<feature type="compositionally biased region" description="Acidic residues" evidence="1">
    <location>
        <begin position="102"/>
        <end position="112"/>
    </location>
</feature>
<feature type="region of interest" description="Disordered" evidence="1">
    <location>
        <begin position="87"/>
        <end position="148"/>
    </location>
</feature>
<organism evidence="2 3">
    <name type="scientific">Hohenbuehelia grisea</name>
    <dbReference type="NCBI Taxonomy" id="104357"/>
    <lineage>
        <taxon>Eukaryota</taxon>
        <taxon>Fungi</taxon>
        <taxon>Dikarya</taxon>
        <taxon>Basidiomycota</taxon>
        <taxon>Agaricomycotina</taxon>
        <taxon>Agaricomycetes</taxon>
        <taxon>Agaricomycetidae</taxon>
        <taxon>Agaricales</taxon>
        <taxon>Pleurotineae</taxon>
        <taxon>Pleurotaceae</taxon>
        <taxon>Hohenbuehelia</taxon>
    </lineage>
</organism>
<dbReference type="Proteomes" id="UP001556367">
    <property type="component" value="Unassembled WGS sequence"/>
</dbReference>
<sequence>MEEEKGKGKEIEEVEEARRPKKRARLEGPTSKPKGTAFSVGNLNEVECGNCASSQTRECRQKVGGTRENYACFWCWRYQERCDLRQAKAKKGSKKSAKRVEEPDEGPEEAPEEPGKASGSREGQKRIEDRLEELEEGGNGSAEMRVHFRALEDEMVEMQEGMAELRQQQRVMQEELEKEREKRKKAKRPGF</sequence>
<evidence type="ECO:0000313" key="2">
    <source>
        <dbReference type="EMBL" id="KAL0948121.1"/>
    </source>
</evidence>
<protein>
    <submittedName>
        <fullName evidence="2">Uncharacterized protein</fullName>
    </submittedName>
</protein>
<keyword evidence="3" id="KW-1185">Reference proteome</keyword>
<dbReference type="EMBL" id="JASNQZ010000014">
    <property type="protein sequence ID" value="KAL0948121.1"/>
    <property type="molecule type" value="Genomic_DNA"/>
</dbReference>
<reference evidence="3" key="1">
    <citation type="submission" date="2024-06" db="EMBL/GenBank/DDBJ databases">
        <title>Multi-omics analyses provide insights into the biosynthesis of the anticancer antibiotic pleurotin in Hohenbuehelia grisea.</title>
        <authorList>
            <person name="Weaver J.A."/>
            <person name="Alberti F."/>
        </authorList>
    </citation>
    <scope>NUCLEOTIDE SEQUENCE [LARGE SCALE GENOMIC DNA]</scope>
    <source>
        <strain evidence="3">T-177</strain>
    </source>
</reference>
<evidence type="ECO:0000313" key="3">
    <source>
        <dbReference type="Proteomes" id="UP001556367"/>
    </source>
</evidence>
<feature type="compositionally biased region" description="Basic residues" evidence="1">
    <location>
        <begin position="87"/>
        <end position="97"/>
    </location>
</feature>